<feature type="domain" description="Cell envelope-related transcriptional attenuator" evidence="3">
    <location>
        <begin position="71"/>
        <end position="212"/>
    </location>
</feature>
<organism evidence="4 5">
    <name type="scientific">Candidatus Colwellbacteria bacterium GWA2_46_10</name>
    <dbReference type="NCBI Taxonomy" id="1797684"/>
    <lineage>
        <taxon>Bacteria</taxon>
        <taxon>Candidatus Colwelliibacteriota</taxon>
    </lineage>
</organism>
<name>A0A1G1YXE3_9BACT</name>
<protein>
    <recommendedName>
        <fullName evidence="3">Cell envelope-related transcriptional attenuator domain-containing protein</fullName>
    </recommendedName>
</protein>
<dbReference type="InterPro" id="IPR004474">
    <property type="entry name" value="LytR_CpsA_psr"/>
</dbReference>
<comment type="caution">
    <text evidence="4">The sequence shown here is derived from an EMBL/GenBank/DDBJ whole genome shotgun (WGS) entry which is preliminary data.</text>
</comment>
<dbReference type="Proteomes" id="UP000178179">
    <property type="component" value="Unassembled WGS sequence"/>
</dbReference>
<dbReference type="EMBL" id="MHIS01000014">
    <property type="protein sequence ID" value="OGY56466.1"/>
    <property type="molecule type" value="Genomic_DNA"/>
</dbReference>
<dbReference type="NCBIfam" id="TIGR00350">
    <property type="entry name" value="lytR_cpsA_psr"/>
    <property type="match status" value="1"/>
</dbReference>
<feature type="chain" id="PRO_5009581670" description="Cell envelope-related transcriptional attenuator domain-containing protein" evidence="2">
    <location>
        <begin position="22"/>
        <end position="303"/>
    </location>
</feature>
<comment type="similarity">
    <text evidence="1">Belongs to the LytR/CpsA/Psr (LCP) family.</text>
</comment>
<dbReference type="Gene3D" id="3.40.630.190">
    <property type="entry name" value="LCP protein"/>
    <property type="match status" value="1"/>
</dbReference>
<dbReference type="PANTHER" id="PTHR33392:SF6">
    <property type="entry name" value="POLYISOPRENYL-TEICHOIC ACID--PEPTIDOGLYCAN TEICHOIC ACID TRANSFERASE TAGU"/>
    <property type="match status" value="1"/>
</dbReference>
<evidence type="ECO:0000259" key="3">
    <source>
        <dbReference type="Pfam" id="PF03816"/>
    </source>
</evidence>
<keyword evidence="2" id="KW-0732">Signal</keyword>
<sequence>MSKRTTFAFLGLILLSGIAFAAKGFLGNEKVSVVNKDGGAFDNQSGDLSILVLGQVGPGQGGRWHAAPNLTDAIVLLHYHQASNTANLISLPRDLYGKFGEEYFRLNRLYEEGKIDDLLGGVNAITGIEVNKYIVVDLGIVSRAIDSLGGVDIDLPSPVTDPVSGFTLKAGPQKLNGEDAIWLIRNRFAPEGDFFREKNQHLVIESAFNKFSSLSSWRKTAVMFNLLPEINKSQSNFSMGDVFYKLGRIDDIKFNSIVLDFSTGLLVSSKVLGDDGEEAYILIPSEGINEYGKIKEFIDQKIS</sequence>
<gene>
    <name evidence="4" type="ORF">A2119_00005</name>
</gene>
<dbReference type="InterPro" id="IPR050922">
    <property type="entry name" value="LytR/CpsA/Psr_CW_biosynth"/>
</dbReference>
<feature type="signal peptide" evidence="2">
    <location>
        <begin position="1"/>
        <end position="21"/>
    </location>
</feature>
<evidence type="ECO:0000313" key="5">
    <source>
        <dbReference type="Proteomes" id="UP000178179"/>
    </source>
</evidence>
<accession>A0A1G1YXE3</accession>
<evidence type="ECO:0000256" key="2">
    <source>
        <dbReference type="SAM" id="SignalP"/>
    </source>
</evidence>
<reference evidence="4 5" key="1">
    <citation type="journal article" date="2016" name="Nat. Commun.">
        <title>Thousands of microbial genomes shed light on interconnected biogeochemical processes in an aquifer system.</title>
        <authorList>
            <person name="Anantharaman K."/>
            <person name="Brown C.T."/>
            <person name="Hug L.A."/>
            <person name="Sharon I."/>
            <person name="Castelle C.J."/>
            <person name="Probst A.J."/>
            <person name="Thomas B.C."/>
            <person name="Singh A."/>
            <person name="Wilkins M.J."/>
            <person name="Karaoz U."/>
            <person name="Brodie E.L."/>
            <person name="Williams K.H."/>
            <person name="Hubbard S.S."/>
            <person name="Banfield J.F."/>
        </authorList>
    </citation>
    <scope>NUCLEOTIDE SEQUENCE [LARGE SCALE GENOMIC DNA]</scope>
</reference>
<evidence type="ECO:0000256" key="1">
    <source>
        <dbReference type="ARBA" id="ARBA00006068"/>
    </source>
</evidence>
<dbReference type="AlphaFoldDB" id="A0A1G1YXE3"/>
<proteinExistence type="inferred from homology"/>
<dbReference type="PANTHER" id="PTHR33392">
    <property type="entry name" value="POLYISOPRENYL-TEICHOIC ACID--PEPTIDOGLYCAN TEICHOIC ACID TRANSFERASE TAGU"/>
    <property type="match status" value="1"/>
</dbReference>
<evidence type="ECO:0000313" key="4">
    <source>
        <dbReference type="EMBL" id="OGY56466.1"/>
    </source>
</evidence>
<dbReference type="Pfam" id="PF03816">
    <property type="entry name" value="LytR_cpsA_psr"/>
    <property type="match status" value="1"/>
</dbReference>